<keyword evidence="1" id="KW-0175">Coiled coil</keyword>
<protein>
    <submittedName>
        <fullName evidence="2">Uncharacterized protein</fullName>
    </submittedName>
</protein>
<evidence type="ECO:0000256" key="1">
    <source>
        <dbReference type="SAM" id="Coils"/>
    </source>
</evidence>
<sequence length="79" mass="8859">MATNTSLLSTNEANNQKMQGVMEELKAKIILLEKASQALELAKATLLERENEIAMAQEQLETAKKKHHATCRKSRYGTE</sequence>
<reference evidence="2 3" key="1">
    <citation type="submission" date="2018-06" db="EMBL/GenBank/DDBJ databases">
        <authorList>
            <consortium name="Pathogen Informatics"/>
            <person name="Doyle S."/>
        </authorList>
    </citation>
    <scope>NUCLEOTIDE SEQUENCE [LARGE SCALE GENOMIC DNA]</scope>
    <source>
        <strain evidence="2 3">NCTC12022</strain>
    </source>
</reference>
<dbReference type="Proteomes" id="UP000251942">
    <property type="component" value="Unassembled WGS sequence"/>
</dbReference>
<feature type="coiled-coil region" evidence="1">
    <location>
        <begin position="8"/>
        <end position="66"/>
    </location>
</feature>
<proteinExistence type="predicted"/>
<dbReference type="EMBL" id="UASS01000022">
    <property type="protein sequence ID" value="SPX61536.1"/>
    <property type="molecule type" value="Genomic_DNA"/>
</dbReference>
<evidence type="ECO:0000313" key="3">
    <source>
        <dbReference type="Proteomes" id="UP000251942"/>
    </source>
</evidence>
<dbReference type="RefSeq" id="WP_112854758.1">
    <property type="nucleotide sequence ID" value="NZ_UASS01000022.1"/>
</dbReference>
<evidence type="ECO:0000313" key="2">
    <source>
        <dbReference type="EMBL" id="SPX61536.1"/>
    </source>
</evidence>
<gene>
    <name evidence="2" type="ORF">NCTC12022_02276</name>
</gene>
<name>A0A2X1QTT2_9GAMM</name>
<organism evidence="2 3">
    <name type="scientific">Legionella feeleii</name>
    <dbReference type="NCBI Taxonomy" id="453"/>
    <lineage>
        <taxon>Bacteria</taxon>
        <taxon>Pseudomonadati</taxon>
        <taxon>Pseudomonadota</taxon>
        <taxon>Gammaproteobacteria</taxon>
        <taxon>Legionellales</taxon>
        <taxon>Legionellaceae</taxon>
        <taxon>Legionella</taxon>
    </lineage>
</organism>
<accession>A0A2X1QTT2</accession>
<dbReference type="AlphaFoldDB" id="A0A2X1QTT2"/>